<organism evidence="3 4">
    <name type="scientific">Micromonospora inositola</name>
    <dbReference type="NCBI Taxonomy" id="47865"/>
    <lineage>
        <taxon>Bacteria</taxon>
        <taxon>Bacillati</taxon>
        <taxon>Actinomycetota</taxon>
        <taxon>Actinomycetes</taxon>
        <taxon>Micromonosporales</taxon>
        <taxon>Micromonosporaceae</taxon>
        <taxon>Micromonospora</taxon>
    </lineage>
</organism>
<accession>A0A1C5JN82</accession>
<dbReference type="OrthoDB" id="5183239at2"/>
<dbReference type="EMBL" id="LT607754">
    <property type="protein sequence ID" value="SCG72054.1"/>
    <property type="molecule type" value="Genomic_DNA"/>
</dbReference>
<name>A0A1C5JN82_9ACTN</name>
<evidence type="ECO:0000313" key="3">
    <source>
        <dbReference type="EMBL" id="SCG72054.1"/>
    </source>
</evidence>
<dbReference type="Proteomes" id="UP000198221">
    <property type="component" value="Chromosome I"/>
</dbReference>
<dbReference type="GO" id="GO:0003824">
    <property type="term" value="F:catalytic activity"/>
    <property type="evidence" value="ECO:0007669"/>
    <property type="project" value="UniProtKB-ARBA"/>
</dbReference>
<proteinExistence type="inferred from homology"/>
<feature type="region of interest" description="Disordered" evidence="2">
    <location>
        <begin position="216"/>
        <end position="240"/>
    </location>
</feature>
<dbReference type="InterPro" id="IPR001753">
    <property type="entry name" value="Enoyl-CoA_hydra/iso"/>
</dbReference>
<dbReference type="PANTHER" id="PTHR42964">
    <property type="entry name" value="ENOYL-COA HYDRATASE"/>
    <property type="match status" value="1"/>
</dbReference>
<dbReference type="Pfam" id="PF00378">
    <property type="entry name" value="ECH_1"/>
    <property type="match status" value="1"/>
</dbReference>
<dbReference type="CDD" id="cd06558">
    <property type="entry name" value="crotonase-like"/>
    <property type="match status" value="1"/>
</dbReference>
<protein>
    <submittedName>
        <fullName evidence="3">Methylglutaconyl-CoA hydratase</fullName>
    </submittedName>
</protein>
<dbReference type="InterPro" id="IPR051683">
    <property type="entry name" value="Enoyl-CoA_Hydratase/Isomerase"/>
</dbReference>
<feature type="compositionally biased region" description="Low complexity" evidence="2">
    <location>
        <begin position="226"/>
        <end position="240"/>
    </location>
</feature>
<evidence type="ECO:0000313" key="4">
    <source>
        <dbReference type="Proteomes" id="UP000198221"/>
    </source>
</evidence>
<evidence type="ECO:0000256" key="2">
    <source>
        <dbReference type="SAM" id="MobiDB-lite"/>
    </source>
</evidence>
<comment type="similarity">
    <text evidence="1">Belongs to the enoyl-CoA hydratase/isomerase family.</text>
</comment>
<dbReference type="Gene3D" id="3.90.226.10">
    <property type="entry name" value="2-enoyl-CoA Hydratase, Chain A, domain 1"/>
    <property type="match status" value="1"/>
</dbReference>
<dbReference type="InterPro" id="IPR029045">
    <property type="entry name" value="ClpP/crotonase-like_dom_sf"/>
</dbReference>
<keyword evidence="4" id="KW-1185">Reference proteome</keyword>
<sequence>MPAADAGPVGNVTLIPGELPRIRLDRPAKRNAVNGPMAERFTELAQKVVDQGAVAAVLEASGPVFTAGADLVDLDDGARAVERMIDCLLTLPVHWVAVVRQPVLGAGMAFLAAVPLVIATPAASFALPELARGFFPASMMTGQAQSLGLRAAYDLAFSARPVGAERAHALGLVNAVIADEHVESHVAGRVALLHQCPRAEVLLGVTSWQAAVRPALQRAHHPPATPAHSTSPTPARLEGP</sequence>
<dbReference type="PANTHER" id="PTHR42964:SF1">
    <property type="entry name" value="POLYKETIDE BIOSYNTHESIS ENOYL-COA HYDRATASE PKSH-RELATED"/>
    <property type="match status" value="1"/>
</dbReference>
<dbReference type="RefSeq" id="WP_089014457.1">
    <property type="nucleotide sequence ID" value="NZ_LT607754.1"/>
</dbReference>
<dbReference type="AlphaFoldDB" id="A0A1C5JN82"/>
<reference evidence="4" key="1">
    <citation type="submission" date="2016-06" db="EMBL/GenBank/DDBJ databases">
        <authorList>
            <person name="Varghese N."/>
            <person name="Submissions Spin"/>
        </authorList>
    </citation>
    <scope>NUCLEOTIDE SEQUENCE [LARGE SCALE GENOMIC DNA]</scope>
    <source>
        <strain evidence="4">DSM 43819</strain>
    </source>
</reference>
<evidence type="ECO:0000256" key="1">
    <source>
        <dbReference type="ARBA" id="ARBA00005254"/>
    </source>
</evidence>
<gene>
    <name evidence="3" type="ORF">GA0070613_5016</name>
</gene>
<dbReference type="SUPFAM" id="SSF52096">
    <property type="entry name" value="ClpP/crotonase"/>
    <property type="match status" value="1"/>
</dbReference>